<feature type="non-terminal residue" evidence="1">
    <location>
        <position position="156"/>
    </location>
</feature>
<organism evidence="1 2">
    <name type="scientific">Striga asiatica</name>
    <name type="common">Asiatic witchweed</name>
    <name type="synonym">Buchnera asiatica</name>
    <dbReference type="NCBI Taxonomy" id="4170"/>
    <lineage>
        <taxon>Eukaryota</taxon>
        <taxon>Viridiplantae</taxon>
        <taxon>Streptophyta</taxon>
        <taxon>Embryophyta</taxon>
        <taxon>Tracheophyta</taxon>
        <taxon>Spermatophyta</taxon>
        <taxon>Magnoliopsida</taxon>
        <taxon>eudicotyledons</taxon>
        <taxon>Gunneridae</taxon>
        <taxon>Pentapetalae</taxon>
        <taxon>asterids</taxon>
        <taxon>lamiids</taxon>
        <taxon>Lamiales</taxon>
        <taxon>Orobanchaceae</taxon>
        <taxon>Buchnereae</taxon>
        <taxon>Striga</taxon>
    </lineage>
</organism>
<name>A0A5A7P8M0_STRAF</name>
<dbReference type="AlphaFoldDB" id="A0A5A7P8M0"/>
<evidence type="ECO:0000313" key="2">
    <source>
        <dbReference type="Proteomes" id="UP000325081"/>
    </source>
</evidence>
<protein>
    <submittedName>
        <fullName evidence="1">Cleavage and polyadenylation specificity factor A subunit protein</fullName>
    </submittedName>
</protein>
<dbReference type="EMBL" id="BKCP01003336">
    <property type="protein sequence ID" value="GER29193.1"/>
    <property type="molecule type" value="Genomic_DNA"/>
</dbReference>
<dbReference type="OrthoDB" id="20774at2759"/>
<keyword evidence="2" id="KW-1185">Reference proteome</keyword>
<dbReference type="Proteomes" id="UP000325081">
    <property type="component" value="Unassembled WGS sequence"/>
</dbReference>
<reference evidence="2" key="1">
    <citation type="journal article" date="2019" name="Curr. Biol.">
        <title>Genome Sequence of Striga asiatica Provides Insight into the Evolution of Plant Parasitism.</title>
        <authorList>
            <person name="Yoshida S."/>
            <person name="Kim S."/>
            <person name="Wafula E.K."/>
            <person name="Tanskanen J."/>
            <person name="Kim Y.M."/>
            <person name="Honaas L."/>
            <person name="Yang Z."/>
            <person name="Spallek T."/>
            <person name="Conn C.E."/>
            <person name="Ichihashi Y."/>
            <person name="Cheong K."/>
            <person name="Cui S."/>
            <person name="Der J.P."/>
            <person name="Gundlach H."/>
            <person name="Jiao Y."/>
            <person name="Hori C."/>
            <person name="Ishida J.K."/>
            <person name="Kasahara H."/>
            <person name="Kiba T."/>
            <person name="Kim M.S."/>
            <person name="Koo N."/>
            <person name="Laohavisit A."/>
            <person name="Lee Y.H."/>
            <person name="Lumba S."/>
            <person name="McCourt P."/>
            <person name="Mortimer J.C."/>
            <person name="Mutuku J.M."/>
            <person name="Nomura T."/>
            <person name="Sasaki-Sekimoto Y."/>
            <person name="Seto Y."/>
            <person name="Wang Y."/>
            <person name="Wakatake T."/>
            <person name="Sakakibara H."/>
            <person name="Demura T."/>
            <person name="Yamaguchi S."/>
            <person name="Yoneyama K."/>
            <person name="Manabe R.I."/>
            <person name="Nelson D.C."/>
            <person name="Schulman A.H."/>
            <person name="Timko M.P."/>
            <person name="dePamphilis C.W."/>
            <person name="Choi D."/>
            <person name="Shirasu K."/>
        </authorList>
    </citation>
    <scope>NUCLEOTIDE SEQUENCE [LARGE SCALE GENOMIC DNA]</scope>
    <source>
        <strain evidence="2">cv. UVA1</strain>
    </source>
</reference>
<gene>
    <name evidence="1" type="ORF">STAS_05036</name>
</gene>
<accession>A0A5A7P8M0</accession>
<comment type="caution">
    <text evidence="1">The sequence shown here is derived from an EMBL/GenBank/DDBJ whole genome shotgun (WGS) entry which is preliminary data.</text>
</comment>
<sequence length="156" mass="17461">MFSFVRRLRCFSGGEVSHRQAACSWLARSRALFVEEIGDVDATVFYDGSSVFDESLGSEDDLPEDFSHYIIFDVEGIYNVVVSTLLEFGDVNKSDDQMNIDDYGSVQPSLSSNALLWLDGGFVTDIVDMADGMVFKFEEGFLHYTSSILNIAPLFY</sequence>
<proteinExistence type="predicted"/>
<evidence type="ECO:0000313" key="1">
    <source>
        <dbReference type="EMBL" id="GER29193.1"/>
    </source>
</evidence>